<keyword evidence="3" id="KW-1185">Reference proteome</keyword>
<dbReference type="GO" id="GO:0008757">
    <property type="term" value="F:S-adenosylmethionine-dependent methyltransferase activity"/>
    <property type="evidence" value="ECO:0007669"/>
    <property type="project" value="InterPro"/>
</dbReference>
<keyword evidence="1" id="KW-0472">Membrane</keyword>
<dbReference type="RefSeq" id="XP_002584498.1">
    <property type="nucleotide sequence ID" value="XM_002584452.1"/>
</dbReference>
<dbReference type="eggNOG" id="KOG2798">
    <property type="taxonomic scope" value="Eukaryota"/>
</dbReference>
<dbReference type="EMBL" id="CH476617">
    <property type="protein sequence ID" value="EEP80345.1"/>
    <property type="molecule type" value="Genomic_DNA"/>
</dbReference>
<dbReference type="Proteomes" id="UP000002058">
    <property type="component" value="Unassembled WGS sequence"/>
</dbReference>
<proteinExistence type="predicted"/>
<keyword evidence="1" id="KW-0812">Transmembrane</keyword>
<gene>
    <name evidence="2" type="ORF">UREG_05187</name>
</gene>
<dbReference type="SUPFAM" id="SSF53335">
    <property type="entry name" value="S-adenosyl-L-methionine-dependent methyltransferases"/>
    <property type="match status" value="1"/>
</dbReference>
<dbReference type="PANTHER" id="PTHR12303:SF13">
    <property type="match status" value="1"/>
</dbReference>
<evidence type="ECO:0000313" key="3">
    <source>
        <dbReference type="Proteomes" id="UP000002058"/>
    </source>
</evidence>
<dbReference type="AlphaFoldDB" id="C4JRU8"/>
<keyword evidence="1" id="KW-1133">Transmembrane helix</keyword>
<dbReference type="VEuPathDB" id="FungiDB:UREG_05187"/>
<dbReference type="Pfam" id="PF07942">
    <property type="entry name" value="CARME"/>
    <property type="match status" value="1"/>
</dbReference>
<protein>
    <submittedName>
        <fullName evidence="2">Uncharacterized protein</fullName>
    </submittedName>
</protein>
<dbReference type="GeneID" id="8438160"/>
<dbReference type="HOGENOM" id="CLU_030612_2_0_1"/>
<sequence length="377" mass="43940">MIPVRLWFHIGATTAVILFAIYFNRDSFLFSAKNREVAVSKIISETRLHFAVSDIPGRHQQEREQLYQRLHWQSGKPPTHHARHRLLSALHGFYRYEKTAMQELDTIRRRYSNVGKEQKLLVESVIGYEEKIRRTEQLIKKNDKIAQEIFDCALSFYQVEFLEFKQFTDEIESGGKSAERVSVSQALKHFVRDWAPEGGHERMNTFPQILESLQKHYPNRDSRDPVQVLVPGFEVTANEWSSFMNLAYRYLTSPKVALANSTTIHPYVDWWSHQPSNAELHRSITFPEVLVDPSSVLLVEGDFTTVFNQDSDSGRFDVIVTLFFIDTARNLLTYIETIHRLLKPGRTVRQKEAPYGFNARALSKNAYWAQFWIAVRQ</sequence>
<dbReference type="SMART" id="SM01296">
    <property type="entry name" value="N2227"/>
    <property type="match status" value="1"/>
</dbReference>
<reference evidence="3" key="1">
    <citation type="journal article" date="2009" name="Genome Res.">
        <title>Comparative genomic analyses of the human fungal pathogens Coccidioides and their relatives.</title>
        <authorList>
            <person name="Sharpton T.J."/>
            <person name="Stajich J.E."/>
            <person name="Rounsley S.D."/>
            <person name="Gardner M.J."/>
            <person name="Wortman J.R."/>
            <person name="Jordar V.S."/>
            <person name="Maiti R."/>
            <person name="Kodira C.D."/>
            <person name="Neafsey D.E."/>
            <person name="Zeng Q."/>
            <person name="Hung C.-Y."/>
            <person name="McMahan C."/>
            <person name="Muszewska A."/>
            <person name="Grynberg M."/>
            <person name="Mandel M.A."/>
            <person name="Kellner E.M."/>
            <person name="Barker B.M."/>
            <person name="Galgiani J.N."/>
            <person name="Orbach M.J."/>
            <person name="Kirkland T.N."/>
            <person name="Cole G.T."/>
            <person name="Henn M.R."/>
            <person name="Birren B.W."/>
            <person name="Taylor J.W."/>
        </authorList>
    </citation>
    <scope>NUCLEOTIDE SEQUENCE [LARGE SCALE GENOMIC DNA]</scope>
    <source>
        <strain evidence="3">UAMH 1704</strain>
    </source>
</reference>
<organism evidence="2 3">
    <name type="scientific">Uncinocarpus reesii (strain UAMH 1704)</name>
    <dbReference type="NCBI Taxonomy" id="336963"/>
    <lineage>
        <taxon>Eukaryota</taxon>
        <taxon>Fungi</taxon>
        <taxon>Dikarya</taxon>
        <taxon>Ascomycota</taxon>
        <taxon>Pezizomycotina</taxon>
        <taxon>Eurotiomycetes</taxon>
        <taxon>Eurotiomycetidae</taxon>
        <taxon>Onygenales</taxon>
        <taxon>Onygenaceae</taxon>
        <taxon>Uncinocarpus</taxon>
    </lineage>
</organism>
<dbReference type="OrthoDB" id="978at2759"/>
<dbReference type="OMA" id="IFETHIV"/>
<evidence type="ECO:0000256" key="1">
    <source>
        <dbReference type="SAM" id="Phobius"/>
    </source>
</evidence>
<evidence type="ECO:0000313" key="2">
    <source>
        <dbReference type="EMBL" id="EEP80345.1"/>
    </source>
</evidence>
<dbReference type="InParanoid" id="C4JRU8"/>
<dbReference type="KEGG" id="ure:UREG_05187"/>
<dbReference type="InterPro" id="IPR012901">
    <property type="entry name" value="CARME"/>
</dbReference>
<dbReference type="PANTHER" id="PTHR12303">
    <property type="entry name" value="CARNOSINE N-METHYLTRANSFERASE"/>
    <property type="match status" value="1"/>
</dbReference>
<feature type="transmembrane region" description="Helical" evidence="1">
    <location>
        <begin position="6"/>
        <end position="23"/>
    </location>
</feature>
<name>C4JRU8_UNCRE</name>
<dbReference type="InterPro" id="IPR029063">
    <property type="entry name" value="SAM-dependent_MTases_sf"/>
</dbReference>
<accession>C4JRU8</accession>